<accession>A0A8S0SLK4</accession>
<dbReference type="AlphaFoldDB" id="A0A8S0SLK4"/>
<evidence type="ECO:0000313" key="1">
    <source>
        <dbReference type="EMBL" id="CAA2993836.1"/>
    </source>
</evidence>
<dbReference type="EMBL" id="CACTIH010005457">
    <property type="protein sequence ID" value="CAA2993836.1"/>
    <property type="molecule type" value="Genomic_DNA"/>
</dbReference>
<proteinExistence type="predicted"/>
<gene>
    <name evidence="1" type="ORF">OLEA9_A111137</name>
</gene>
<keyword evidence="2" id="KW-1185">Reference proteome</keyword>
<dbReference type="Proteomes" id="UP000594638">
    <property type="component" value="Unassembled WGS sequence"/>
</dbReference>
<protein>
    <submittedName>
        <fullName evidence="1">Uncharacterized protein</fullName>
    </submittedName>
</protein>
<comment type="caution">
    <text evidence="1">The sequence shown here is derived from an EMBL/GenBank/DDBJ whole genome shotgun (WGS) entry which is preliminary data.</text>
</comment>
<reference evidence="1 2" key="1">
    <citation type="submission" date="2019-12" db="EMBL/GenBank/DDBJ databases">
        <authorList>
            <person name="Alioto T."/>
            <person name="Alioto T."/>
            <person name="Gomez Garrido J."/>
        </authorList>
    </citation>
    <scope>NUCLEOTIDE SEQUENCE [LARGE SCALE GENOMIC DNA]</scope>
</reference>
<evidence type="ECO:0000313" key="2">
    <source>
        <dbReference type="Proteomes" id="UP000594638"/>
    </source>
</evidence>
<dbReference type="Gramene" id="OE9A111137T1">
    <property type="protein sequence ID" value="OE9A111137C1"/>
    <property type="gene ID" value="OE9A111137"/>
</dbReference>
<sequence>MNNIEKNSCINIDTTCLKRVAIDCLRLHESSVTIILGPHIQKLNLLRILVLELEGETSPEIFKKNLVEMLKSILCLEVVDCL</sequence>
<organism evidence="1 2">
    <name type="scientific">Olea europaea subsp. europaea</name>
    <dbReference type="NCBI Taxonomy" id="158383"/>
    <lineage>
        <taxon>Eukaryota</taxon>
        <taxon>Viridiplantae</taxon>
        <taxon>Streptophyta</taxon>
        <taxon>Embryophyta</taxon>
        <taxon>Tracheophyta</taxon>
        <taxon>Spermatophyta</taxon>
        <taxon>Magnoliopsida</taxon>
        <taxon>eudicotyledons</taxon>
        <taxon>Gunneridae</taxon>
        <taxon>Pentapetalae</taxon>
        <taxon>asterids</taxon>
        <taxon>lamiids</taxon>
        <taxon>Lamiales</taxon>
        <taxon>Oleaceae</taxon>
        <taxon>Oleeae</taxon>
        <taxon>Olea</taxon>
    </lineage>
</organism>
<name>A0A8S0SLK4_OLEEU</name>